<accession>A0A1W1VQS3</accession>
<dbReference type="Gene3D" id="1.20.5.190">
    <property type="match status" value="1"/>
</dbReference>
<dbReference type="Proteomes" id="UP000192731">
    <property type="component" value="Unassembled WGS sequence"/>
</dbReference>
<evidence type="ECO:0000313" key="2">
    <source>
        <dbReference type="Proteomes" id="UP000192731"/>
    </source>
</evidence>
<protein>
    <submittedName>
        <fullName evidence="1">Uncharacterized protein</fullName>
    </submittedName>
</protein>
<dbReference type="OrthoDB" id="1707630at2"/>
<dbReference type="RefSeq" id="WP_084054223.1">
    <property type="nucleotide sequence ID" value="NZ_FWWT01000022.1"/>
</dbReference>
<keyword evidence="2" id="KW-1185">Reference proteome</keyword>
<reference evidence="1 2" key="1">
    <citation type="submission" date="2017-04" db="EMBL/GenBank/DDBJ databases">
        <authorList>
            <person name="Afonso C.L."/>
            <person name="Miller P.J."/>
            <person name="Scott M.A."/>
            <person name="Spackman E."/>
            <person name="Goraichik I."/>
            <person name="Dimitrov K.M."/>
            <person name="Suarez D.L."/>
            <person name="Swayne D.E."/>
        </authorList>
    </citation>
    <scope>NUCLEOTIDE SEQUENCE [LARGE SCALE GENOMIC DNA]</scope>
    <source>
        <strain evidence="1 2">DSM 11270</strain>
    </source>
</reference>
<name>A0A1W1VQS3_DESTI</name>
<dbReference type="STRING" id="656914.SAMN00017405_0433"/>
<proteinExistence type="predicted"/>
<evidence type="ECO:0000313" key="1">
    <source>
        <dbReference type="EMBL" id="SMB95570.1"/>
    </source>
</evidence>
<gene>
    <name evidence="1" type="ORF">SAMN00017405_0433</name>
</gene>
<dbReference type="EMBL" id="FWWT01000022">
    <property type="protein sequence ID" value="SMB95570.1"/>
    <property type="molecule type" value="Genomic_DNA"/>
</dbReference>
<organism evidence="1 2">
    <name type="scientific">Desulfonispora thiosulfatigenes DSM 11270</name>
    <dbReference type="NCBI Taxonomy" id="656914"/>
    <lineage>
        <taxon>Bacteria</taxon>
        <taxon>Bacillati</taxon>
        <taxon>Bacillota</taxon>
        <taxon>Clostridia</taxon>
        <taxon>Eubacteriales</taxon>
        <taxon>Peptococcaceae</taxon>
        <taxon>Desulfonispora</taxon>
    </lineage>
</organism>
<sequence>MTNEDFQRLVLEKLNELTTDVSEIKSNISGLKSDVNDLKLAQKELKSDTSDLKLGQNEINRKMDAVYEQTAMLSEFKTEVNEKLEDIQVDINFLTRKVAQSDAQIIKLKRDLRKVE</sequence>
<dbReference type="AlphaFoldDB" id="A0A1W1VQS3"/>